<dbReference type="PANTHER" id="PTHR34213:SF2">
    <property type="entry name" value="NUCLEAR TRANSPORT FACTOR 2 (NTF2) FAMILY PROTEIN"/>
    <property type="match status" value="1"/>
</dbReference>
<proteinExistence type="predicted"/>
<dbReference type="OrthoDB" id="2400485at2759"/>
<sequence length="159" mass="19128">MDDPHMVEGVYKEAMEDLKEMYCGRTTMEILDRRWSKDALFEDPWLLCKGFDQYAPHWFSIPRLYTHFDQVSMRILSANLDPHRVVYAQTMHYTLRWVGIRKEVDSIIIVDFDDEFKVIRLVDQWDGEQPPTRWGTLYWRKFNAKLIPWLVRVPKTKSA</sequence>
<accession>A0A4R0R342</accession>
<keyword evidence="2" id="KW-1185">Reference proteome</keyword>
<reference evidence="1 2" key="1">
    <citation type="submission" date="2018-11" db="EMBL/GenBank/DDBJ databases">
        <title>Genome assembly of Steccherinum ochraceum LE-BIN_3174, the white-rot fungus of the Steccherinaceae family (The Residual Polyporoid clade, Polyporales, Basidiomycota).</title>
        <authorList>
            <person name="Fedorova T.V."/>
            <person name="Glazunova O.A."/>
            <person name="Landesman E.O."/>
            <person name="Moiseenko K.V."/>
            <person name="Psurtseva N.V."/>
            <person name="Savinova O.S."/>
            <person name="Shakhova N.V."/>
            <person name="Tyazhelova T.V."/>
            <person name="Vasina D.V."/>
        </authorList>
    </citation>
    <scope>NUCLEOTIDE SEQUENCE [LARGE SCALE GENOMIC DNA]</scope>
    <source>
        <strain evidence="1 2">LE-BIN_3174</strain>
    </source>
</reference>
<dbReference type="EMBL" id="RWJN01000600">
    <property type="protein sequence ID" value="TCD60416.1"/>
    <property type="molecule type" value="Genomic_DNA"/>
</dbReference>
<organism evidence="1 2">
    <name type="scientific">Steccherinum ochraceum</name>
    <dbReference type="NCBI Taxonomy" id="92696"/>
    <lineage>
        <taxon>Eukaryota</taxon>
        <taxon>Fungi</taxon>
        <taxon>Dikarya</taxon>
        <taxon>Basidiomycota</taxon>
        <taxon>Agaricomycotina</taxon>
        <taxon>Agaricomycetes</taxon>
        <taxon>Polyporales</taxon>
        <taxon>Steccherinaceae</taxon>
        <taxon>Steccherinum</taxon>
    </lineage>
</organism>
<dbReference type="Proteomes" id="UP000292702">
    <property type="component" value="Unassembled WGS sequence"/>
</dbReference>
<name>A0A4R0R342_9APHY</name>
<comment type="caution">
    <text evidence="1">The sequence shown here is derived from an EMBL/GenBank/DDBJ whole genome shotgun (WGS) entry which is preliminary data.</text>
</comment>
<evidence type="ECO:0000313" key="1">
    <source>
        <dbReference type="EMBL" id="TCD60416.1"/>
    </source>
</evidence>
<dbReference type="PANTHER" id="PTHR34213">
    <property type="entry name" value="NUCLEAR TRANSPORT FACTOR 2 (NTF2) FAMILY PROTEIN"/>
    <property type="match status" value="1"/>
</dbReference>
<gene>
    <name evidence="1" type="ORF">EIP91_010208</name>
</gene>
<dbReference type="AlphaFoldDB" id="A0A4R0R342"/>
<evidence type="ECO:0000313" key="2">
    <source>
        <dbReference type="Proteomes" id="UP000292702"/>
    </source>
</evidence>
<protein>
    <recommendedName>
        <fullName evidence="3">SnoaL-like domain-containing protein</fullName>
    </recommendedName>
</protein>
<dbReference type="SUPFAM" id="SSF54427">
    <property type="entry name" value="NTF2-like"/>
    <property type="match status" value="1"/>
</dbReference>
<dbReference type="InterPro" id="IPR032710">
    <property type="entry name" value="NTF2-like_dom_sf"/>
</dbReference>
<evidence type="ECO:0008006" key="3">
    <source>
        <dbReference type="Google" id="ProtNLM"/>
    </source>
</evidence>